<evidence type="ECO:0000313" key="2">
    <source>
        <dbReference type="EMBL" id="MCU7380698.1"/>
    </source>
</evidence>
<accession>A0A9J6QZ25</accession>
<reference evidence="2" key="1">
    <citation type="submission" date="2022-09" db="EMBL/GenBank/DDBJ databases">
        <title>Culturomic study of gut microbiota in children with autism spectrum disorder.</title>
        <authorList>
            <person name="Efimov B.A."/>
            <person name="Chaplin A.V."/>
            <person name="Sokolova S.R."/>
            <person name="Pikina A.P."/>
            <person name="Korzhanova M."/>
            <person name="Belova V."/>
            <person name="Korostin D."/>
        </authorList>
    </citation>
    <scope>NUCLEOTIDE SEQUENCE</scope>
    <source>
        <strain evidence="2">ASD5510</strain>
    </source>
</reference>
<sequence length="538" mass="61253">MITIRSKYIYTNKEGQWIDGYVCIDGNSIHQLIPYEKREDFPQLMKAEDVYDFTDNLVLPGFCDFHVHLINSATIELDGDLRTAASEEEAARMLWERNKSKTKEQWVLGGAWDDILWNTSKEPSKAALDQYFPDVPVFALNKECHGAWVNSKTLEIFHITKETPDPPNGRISRDEEGNPAGYLHETAMFEVQKKIFERMSDEQVANYAKVFIKTANRCGITSLGDVVGVCPIRPEAYKYLEDSGGLNARIFFYVELEKPLKEVHELQRKYSSSMLKCCGVKAFIDGTPQGDSGYMLEGYWDNPKEKGTPMIDPDRFLELVKTFHKGDVQMRIHACGDAGVRLCLDCFETAQNLYGRKDLRHCIEHIEVTTPEDIPRFGELGVIASVQPEHLPKYDFVEHPFHKKLGPIRMNYSWPFESIRKGGGVLAYGTDSPVAPLDPWRGIFRAVNRLTNQLQPQGGWNPKERVSVEESVKAYTYGGIFAAGMEERLGTLEAGKLADMVVLDKNIFQICHDRDQMFHVKPLLTMVDGRIVYEEEKG</sequence>
<dbReference type="Gene3D" id="2.30.40.10">
    <property type="entry name" value="Urease, subunit C, domain 1"/>
    <property type="match status" value="1"/>
</dbReference>
<evidence type="ECO:0000259" key="1">
    <source>
        <dbReference type="Pfam" id="PF07969"/>
    </source>
</evidence>
<dbReference type="Gene3D" id="3.20.20.140">
    <property type="entry name" value="Metal-dependent hydrolases"/>
    <property type="match status" value="1"/>
</dbReference>
<dbReference type="InterPro" id="IPR032466">
    <property type="entry name" value="Metal_Hydrolase"/>
</dbReference>
<dbReference type="CDD" id="cd01300">
    <property type="entry name" value="YtcJ_like"/>
    <property type="match status" value="1"/>
</dbReference>
<dbReference type="PANTHER" id="PTHR22642:SF2">
    <property type="entry name" value="PROTEIN LONG AFTER FAR-RED 3"/>
    <property type="match status" value="1"/>
</dbReference>
<keyword evidence="3" id="KW-1185">Reference proteome</keyword>
<organism evidence="2 3">
    <name type="scientific">Hominibacterium faecale</name>
    <dbReference type="NCBI Taxonomy" id="2839743"/>
    <lineage>
        <taxon>Bacteria</taxon>
        <taxon>Bacillati</taxon>
        <taxon>Bacillota</taxon>
        <taxon>Clostridia</taxon>
        <taxon>Peptostreptococcales</taxon>
        <taxon>Anaerovoracaceae</taxon>
        <taxon>Hominibacterium</taxon>
    </lineage>
</organism>
<dbReference type="InterPro" id="IPR033932">
    <property type="entry name" value="YtcJ-like"/>
</dbReference>
<dbReference type="Pfam" id="PF07969">
    <property type="entry name" value="Amidohydro_3"/>
    <property type="match status" value="1"/>
</dbReference>
<dbReference type="Proteomes" id="UP001065549">
    <property type="component" value="Unassembled WGS sequence"/>
</dbReference>
<dbReference type="EMBL" id="JAOSHN010000012">
    <property type="protein sequence ID" value="MCU7380698.1"/>
    <property type="molecule type" value="Genomic_DNA"/>
</dbReference>
<dbReference type="PANTHER" id="PTHR22642">
    <property type="entry name" value="IMIDAZOLONEPROPIONASE"/>
    <property type="match status" value="1"/>
</dbReference>
<gene>
    <name evidence="2" type="ORF">OBO34_20505</name>
</gene>
<dbReference type="SUPFAM" id="SSF51338">
    <property type="entry name" value="Composite domain of metallo-dependent hydrolases"/>
    <property type="match status" value="1"/>
</dbReference>
<protein>
    <submittedName>
        <fullName evidence="2">Amidohydrolase family protein</fullName>
    </submittedName>
</protein>
<dbReference type="AlphaFoldDB" id="A0A9J6QZ25"/>
<evidence type="ECO:0000313" key="3">
    <source>
        <dbReference type="Proteomes" id="UP001065549"/>
    </source>
</evidence>
<dbReference type="RefSeq" id="WP_253021018.1">
    <property type="nucleotide sequence ID" value="NZ_JAJAGH010000009.1"/>
</dbReference>
<comment type="caution">
    <text evidence="2">The sequence shown here is derived from an EMBL/GenBank/DDBJ whole genome shotgun (WGS) entry which is preliminary data.</text>
</comment>
<dbReference type="GO" id="GO:0016810">
    <property type="term" value="F:hydrolase activity, acting on carbon-nitrogen (but not peptide) bonds"/>
    <property type="evidence" value="ECO:0007669"/>
    <property type="project" value="InterPro"/>
</dbReference>
<proteinExistence type="predicted"/>
<dbReference type="InterPro" id="IPR013108">
    <property type="entry name" value="Amidohydro_3"/>
</dbReference>
<feature type="domain" description="Amidohydrolase 3" evidence="1">
    <location>
        <begin position="50"/>
        <end position="533"/>
    </location>
</feature>
<dbReference type="SUPFAM" id="SSF51556">
    <property type="entry name" value="Metallo-dependent hydrolases"/>
    <property type="match status" value="1"/>
</dbReference>
<name>A0A9J6QZ25_9FIRM</name>
<dbReference type="Gene3D" id="3.10.310.70">
    <property type="match status" value="1"/>
</dbReference>
<dbReference type="InterPro" id="IPR011059">
    <property type="entry name" value="Metal-dep_hydrolase_composite"/>
</dbReference>